<accession>A0A6N8TBK0</accession>
<feature type="transmembrane region" description="Helical" evidence="1">
    <location>
        <begin position="75"/>
        <end position="98"/>
    </location>
</feature>
<dbReference type="RefSeq" id="WP_160784935.1">
    <property type="nucleotide sequence ID" value="NZ_CP086610.1"/>
</dbReference>
<feature type="transmembrane region" description="Helical" evidence="1">
    <location>
        <begin position="118"/>
        <end position="140"/>
    </location>
</feature>
<feature type="signal peptide" evidence="2">
    <location>
        <begin position="1"/>
        <end position="28"/>
    </location>
</feature>
<keyword evidence="1" id="KW-0472">Membrane</keyword>
<dbReference type="EMBL" id="WUML01000002">
    <property type="protein sequence ID" value="MXN99535.1"/>
    <property type="molecule type" value="Genomic_DNA"/>
</dbReference>
<evidence type="ECO:0000256" key="1">
    <source>
        <dbReference type="SAM" id="Phobius"/>
    </source>
</evidence>
<keyword evidence="1" id="KW-0812">Transmembrane</keyword>
<reference evidence="3 4" key="1">
    <citation type="submission" date="2019-12" db="EMBL/GenBank/DDBJ databases">
        <title>Shinella granuli gen. nov., sp. nov., and proposal of the reclassification of Zoogloea ramigera ATCC 19623 as Shinella zoogloeoides sp. nov.</title>
        <authorList>
            <person name="Gao J."/>
        </authorList>
    </citation>
    <scope>NUCLEOTIDE SEQUENCE [LARGE SCALE GENOMIC DNA]</scope>
    <source>
        <strain evidence="3 4">DSM 287</strain>
    </source>
</reference>
<gene>
    <name evidence="3" type="ORF">GR156_04435</name>
</gene>
<feature type="transmembrane region" description="Helical" evidence="1">
    <location>
        <begin position="186"/>
        <end position="207"/>
    </location>
</feature>
<dbReference type="Proteomes" id="UP000440304">
    <property type="component" value="Unassembled WGS sequence"/>
</dbReference>
<keyword evidence="2" id="KW-0732">Signal</keyword>
<feature type="transmembrane region" description="Helical" evidence="1">
    <location>
        <begin position="228"/>
        <end position="261"/>
    </location>
</feature>
<name>A0A6N8TBK0_SHIZO</name>
<comment type="caution">
    <text evidence="3">The sequence shown here is derived from an EMBL/GenBank/DDBJ whole genome shotgun (WGS) entry which is preliminary data.</text>
</comment>
<sequence length="324" mass="33742">MKTLTPSSIATGLVAGVTAALLSLSANAQSSLAIVLYAASALPILIAGLGWGNASAFIAVLAGGATASALVSSHFAALIVLITLIPAGWLSNLANLARPASELGGPDNALAWYPLSNILAHLAVMVTLGMIAVGAIVGYNSDMAGKLVDIVIETLKAQEPLYNPDAAAIAQLKSIFSLALPLVQGALWVFLLFAAYYVATFVVRASGKGLRPREDMPSTLRMHRNAIFPFLAGLILAFTGGVPAIIGALACGTFGAGFVLAGFASLHFRTRGKPWRLVALWFAYVSVLLFTIPIFAILLLGLLDTRRTIALTPTAPAEKKHQNI</sequence>
<dbReference type="AlphaFoldDB" id="A0A6N8TBK0"/>
<keyword evidence="1" id="KW-1133">Transmembrane helix</keyword>
<feature type="transmembrane region" description="Helical" evidence="1">
    <location>
        <begin position="281"/>
        <end position="303"/>
    </location>
</feature>
<organism evidence="3 4">
    <name type="scientific">Shinella zoogloeoides</name>
    <name type="common">Crabtreella saccharophila</name>
    <dbReference type="NCBI Taxonomy" id="352475"/>
    <lineage>
        <taxon>Bacteria</taxon>
        <taxon>Pseudomonadati</taxon>
        <taxon>Pseudomonadota</taxon>
        <taxon>Alphaproteobacteria</taxon>
        <taxon>Hyphomicrobiales</taxon>
        <taxon>Rhizobiaceae</taxon>
        <taxon>Shinella</taxon>
    </lineage>
</organism>
<proteinExistence type="predicted"/>
<dbReference type="OrthoDB" id="8454704at2"/>
<evidence type="ECO:0000256" key="2">
    <source>
        <dbReference type="SAM" id="SignalP"/>
    </source>
</evidence>
<evidence type="ECO:0000313" key="3">
    <source>
        <dbReference type="EMBL" id="MXN99535.1"/>
    </source>
</evidence>
<protein>
    <submittedName>
        <fullName evidence="3">DUF2232 domain-containing protein</fullName>
    </submittedName>
</protein>
<evidence type="ECO:0000313" key="4">
    <source>
        <dbReference type="Proteomes" id="UP000440304"/>
    </source>
</evidence>
<feature type="transmembrane region" description="Helical" evidence="1">
    <location>
        <begin position="38"/>
        <end position="63"/>
    </location>
</feature>
<feature type="chain" id="PRO_5026649322" evidence="2">
    <location>
        <begin position="29"/>
        <end position="324"/>
    </location>
</feature>